<dbReference type="SMART" id="SM00186">
    <property type="entry name" value="FBG"/>
    <property type="match status" value="1"/>
</dbReference>
<dbReference type="Gene3D" id="4.10.530.10">
    <property type="entry name" value="Gamma-fibrinogen Carboxyl Terminal Fragment, domain 2"/>
    <property type="match status" value="1"/>
</dbReference>
<dbReference type="InterPro" id="IPR014716">
    <property type="entry name" value="Fibrinogen_a/b/g_C_1"/>
</dbReference>
<dbReference type="AlphaFoldDB" id="A0A9D4BNM4"/>
<dbReference type="InterPro" id="IPR002181">
    <property type="entry name" value="Fibrinogen_a/b/g_C_dom"/>
</dbReference>
<dbReference type="SUPFAM" id="SSF56496">
    <property type="entry name" value="Fibrinogen C-terminal domain-like"/>
    <property type="match status" value="1"/>
</dbReference>
<feature type="signal peptide" evidence="1">
    <location>
        <begin position="1"/>
        <end position="24"/>
    </location>
</feature>
<feature type="chain" id="PRO_5038460438" description="Fibrinogen C-terminal domain-containing protein" evidence="1">
    <location>
        <begin position="25"/>
        <end position="550"/>
    </location>
</feature>
<dbReference type="Proteomes" id="UP000828390">
    <property type="component" value="Unassembled WGS sequence"/>
</dbReference>
<reference evidence="3" key="2">
    <citation type="submission" date="2020-11" db="EMBL/GenBank/DDBJ databases">
        <authorList>
            <person name="McCartney M.A."/>
            <person name="Auch B."/>
            <person name="Kono T."/>
            <person name="Mallez S."/>
            <person name="Becker A."/>
            <person name="Gohl D.M."/>
            <person name="Silverstein K.A.T."/>
            <person name="Koren S."/>
            <person name="Bechman K.B."/>
            <person name="Herman A."/>
            <person name="Abrahante J.E."/>
            <person name="Garbe J."/>
        </authorList>
    </citation>
    <scope>NUCLEOTIDE SEQUENCE</scope>
    <source>
        <strain evidence="3">Duluth1</strain>
        <tissue evidence="3">Whole animal</tissue>
    </source>
</reference>
<dbReference type="Gene3D" id="3.90.215.10">
    <property type="entry name" value="Gamma Fibrinogen, chain A, domain 1"/>
    <property type="match status" value="1"/>
</dbReference>
<dbReference type="OrthoDB" id="6108976at2759"/>
<dbReference type="EMBL" id="JAIWYP010000014">
    <property type="protein sequence ID" value="KAH3710596.1"/>
    <property type="molecule type" value="Genomic_DNA"/>
</dbReference>
<dbReference type="PANTHER" id="PTHR19143">
    <property type="entry name" value="FIBRINOGEN/TENASCIN/ANGIOPOEITIN"/>
    <property type="match status" value="1"/>
</dbReference>
<dbReference type="PROSITE" id="PS51406">
    <property type="entry name" value="FIBRINOGEN_C_2"/>
    <property type="match status" value="1"/>
</dbReference>
<keyword evidence="4" id="KW-1185">Reference proteome</keyword>
<dbReference type="InterPro" id="IPR036056">
    <property type="entry name" value="Fibrinogen-like_C"/>
</dbReference>
<evidence type="ECO:0000313" key="3">
    <source>
        <dbReference type="EMBL" id="KAH3710596.1"/>
    </source>
</evidence>
<comment type="caution">
    <text evidence="3">The sequence shown here is derived from an EMBL/GenBank/DDBJ whole genome shotgun (WGS) entry which is preliminary data.</text>
</comment>
<dbReference type="NCBIfam" id="NF040941">
    <property type="entry name" value="GGGWT_bact"/>
    <property type="match status" value="1"/>
</dbReference>
<dbReference type="GO" id="GO:0005615">
    <property type="term" value="C:extracellular space"/>
    <property type="evidence" value="ECO:0007669"/>
    <property type="project" value="TreeGrafter"/>
</dbReference>
<proteinExistence type="predicted"/>
<evidence type="ECO:0000256" key="1">
    <source>
        <dbReference type="SAM" id="SignalP"/>
    </source>
</evidence>
<sequence length="550" mass="60140">MEQRVAELGLQLVVICVFITCTVGSSVCLSCQDVFSPAVCNKVKTCGPHEECYSDAFTSPNGYIHFNLGCRDTRLCTGQASVIGKRAMKDSTANMSPLLGRRDQNNYLCSQCCQGDLCNHRLCGQTPFSNDMGPVCYACKLQATQNSCSNITHCNKDQVCQLSVMHDENLQQTVFTTSCNGIKECEVNKEIIRNTASLFGVSTGTHDLDCLVNCCNSNLCNKCVGNTTVGSATTSISSTTRPPTATVSTYSPTTKTSVLTTTVSTTSTRTTISTVAQTPASSTTQQSSTYPFAMPVDCKDISDNKGKYGYHGTGVYTIKLAVSGRTLSVYCDMDTVGGGWTIFQRRFSNIENFNRTFHEYEQGFGDINGEFWLGLANVREMLGDDGSLLKVAYNFTESGSTFEQTDTLSGFRLGPSPYYKRYFNSQTYDEQLKSAGSFTVNKGIEPEYHNGSRFVTHDRDNQANCGSLFGTGNWFADCTCRSEFTLEIIPYDVTPPASCSSEIPLNCRYEPGCSLVDLNASLKTQSPGVGIHLKEDLVPLSSTMMMFRRS</sequence>
<feature type="domain" description="Fibrinogen C-terminal" evidence="2">
    <location>
        <begin position="289"/>
        <end position="478"/>
    </location>
</feature>
<accession>A0A9D4BNM4</accession>
<organism evidence="3 4">
    <name type="scientific">Dreissena polymorpha</name>
    <name type="common">Zebra mussel</name>
    <name type="synonym">Mytilus polymorpha</name>
    <dbReference type="NCBI Taxonomy" id="45954"/>
    <lineage>
        <taxon>Eukaryota</taxon>
        <taxon>Metazoa</taxon>
        <taxon>Spiralia</taxon>
        <taxon>Lophotrochozoa</taxon>
        <taxon>Mollusca</taxon>
        <taxon>Bivalvia</taxon>
        <taxon>Autobranchia</taxon>
        <taxon>Heteroconchia</taxon>
        <taxon>Euheterodonta</taxon>
        <taxon>Imparidentia</taxon>
        <taxon>Neoheterodontei</taxon>
        <taxon>Myida</taxon>
        <taxon>Dreissenoidea</taxon>
        <taxon>Dreissenidae</taxon>
        <taxon>Dreissena</taxon>
    </lineage>
</organism>
<reference evidence="3" key="1">
    <citation type="journal article" date="2019" name="bioRxiv">
        <title>The Genome of the Zebra Mussel, Dreissena polymorpha: A Resource for Invasive Species Research.</title>
        <authorList>
            <person name="McCartney M.A."/>
            <person name="Auch B."/>
            <person name="Kono T."/>
            <person name="Mallez S."/>
            <person name="Zhang Y."/>
            <person name="Obille A."/>
            <person name="Becker A."/>
            <person name="Abrahante J.E."/>
            <person name="Garbe J."/>
            <person name="Badalamenti J.P."/>
            <person name="Herman A."/>
            <person name="Mangelson H."/>
            <person name="Liachko I."/>
            <person name="Sullivan S."/>
            <person name="Sone E.D."/>
            <person name="Koren S."/>
            <person name="Silverstein K.A.T."/>
            <person name="Beckman K.B."/>
            <person name="Gohl D.M."/>
        </authorList>
    </citation>
    <scope>NUCLEOTIDE SEQUENCE</scope>
    <source>
        <strain evidence="3">Duluth1</strain>
        <tissue evidence="3">Whole animal</tissue>
    </source>
</reference>
<dbReference type="PANTHER" id="PTHR19143:SF327">
    <property type="entry name" value="FI21813P1-RELATED"/>
    <property type="match status" value="1"/>
</dbReference>
<gene>
    <name evidence="3" type="ORF">DPMN_070084</name>
</gene>
<protein>
    <recommendedName>
        <fullName evidence="2">Fibrinogen C-terminal domain-containing protein</fullName>
    </recommendedName>
</protein>
<name>A0A9D4BNM4_DREPO</name>
<keyword evidence="1" id="KW-0732">Signal</keyword>
<dbReference type="InterPro" id="IPR050373">
    <property type="entry name" value="Fibrinogen_C-term_domain"/>
</dbReference>
<evidence type="ECO:0000259" key="2">
    <source>
        <dbReference type="PROSITE" id="PS51406"/>
    </source>
</evidence>
<dbReference type="Pfam" id="PF00147">
    <property type="entry name" value="Fibrinogen_C"/>
    <property type="match status" value="1"/>
</dbReference>
<evidence type="ECO:0000313" key="4">
    <source>
        <dbReference type="Proteomes" id="UP000828390"/>
    </source>
</evidence>